<dbReference type="Proteomes" id="UP000195402">
    <property type="component" value="Unassembled WGS sequence"/>
</dbReference>
<reference evidence="2 3" key="1">
    <citation type="journal article" date="2017" name="Mol. Plant">
        <title>The Genome of Medicinal Plant Macleaya cordata Provides New Insights into Benzylisoquinoline Alkaloids Metabolism.</title>
        <authorList>
            <person name="Liu X."/>
            <person name="Liu Y."/>
            <person name="Huang P."/>
            <person name="Ma Y."/>
            <person name="Qing Z."/>
            <person name="Tang Q."/>
            <person name="Cao H."/>
            <person name="Cheng P."/>
            <person name="Zheng Y."/>
            <person name="Yuan Z."/>
            <person name="Zhou Y."/>
            <person name="Liu J."/>
            <person name="Tang Z."/>
            <person name="Zhuo Y."/>
            <person name="Zhang Y."/>
            <person name="Yu L."/>
            <person name="Huang J."/>
            <person name="Yang P."/>
            <person name="Peng Q."/>
            <person name="Zhang J."/>
            <person name="Jiang W."/>
            <person name="Zhang Z."/>
            <person name="Lin K."/>
            <person name="Ro D.K."/>
            <person name="Chen X."/>
            <person name="Xiong X."/>
            <person name="Shang Y."/>
            <person name="Huang S."/>
            <person name="Zeng J."/>
        </authorList>
    </citation>
    <scope>NUCLEOTIDE SEQUENCE [LARGE SCALE GENOMIC DNA]</scope>
    <source>
        <strain evidence="3">cv. BLH2017</strain>
        <tissue evidence="2">Root</tissue>
    </source>
</reference>
<evidence type="ECO:0000313" key="3">
    <source>
        <dbReference type="Proteomes" id="UP000195402"/>
    </source>
</evidence>
<feature type="region of interest" description="Disordered" evidence="1">
    <location>
        <begin position="29"/>
        <end position="58"/>
    </location>
</feature>
<evidence type="ECO:0000313" key="2">
    <source>
        <dbReference type="EMBL" id="OVA10141.1"/>
    </source>
</evidence>
<dbReference type="AlphaFoldDB" id="A0A200QI91"/>
<comment type="caution">
    <text evidence="2">The sequence shown here is derived from an EMBL/GenBank/DDBJ whole genome shotgun (WGS) entry which is preliminary data.</text>
</comment>
<gene>
    <name evidence="2" type="ORF">BVC80_1591g50</name>
</gene>
<sequence>MHLWPSLRIRDSFKTGYLKKLEWNLNRMNSQKKESQTNQKLLQDNQRDVDGKGETSSDTKIPRFFLFCRELLMLLSCCYCCFCCGDSCKIYTPVVYNWSYYL</sequence>
<name>A0A200QI91_MACCD</name>
<feature type="compositionally biased region" description="Basic and acidic residues" evidence="1">
    <location>
        <begin position="45"/>
        <end position="58"/>
    </location>
</feature>
<dbReference type="PANTHER" id="PTHR37263:SF2">
    <property type="entry name" value="EXPRESSED PROTEIN"/>
    <property type="match status" value="1"/>
</dbReference>
<organism evidence="2 3">
    <name type="scientific">Macleaya cordata</name>
    <name type="common">Five-seeded plume-poppy</name>
    <name type="synonym">Bocconia cordata</name>
    <dbReference type="NCBI Taxonomy" id="56857"/>
    <lineage>
        <taxon>Eukaryota</taxon>
        <taxon>Viridiplantae</taxon>
        <taxon>Streptophyta</taxon>
        <taxon>Embryophyta</taxon>
        <taxon>Tracheophyta</taxon>
        <taxon>Spermatophyta</taxon>
        <taxon>Magnoliopsida</taxon>
        <taxon>Ranunculales</taxon>
        <taxon>Papaveraceae</taxon>
        <taxon>Papaveroideae</taxon>
        <taxon>Macleaya</taxon>
    </lineage>
</organism>
<dbReference type="PANTHER" id="PTHR37263">
    <property type="entry name" value="EXPRESSED PROTEIN"/>
    <property type="match status" value="1"/>
</dbReference>
<evidence type="ECO:0000256" key="1">
    <source>
        <dbReference type="SAM" id="MobiDB-lite"/>
    </source>
</evidence>
<dbReference type="EMBL" id="MVGT01002031">
    <property type="protein sequence ID" value="OVA10141.1"/>
    <property type="molecule type" value="Genomic_DNA"/>
</dbReference>
<dbReference type="FunCoup" id="A0A200QI91">
    <property type="interactions" value="45"/>
</dbReference>
<accession>A0A200QI91</accession>
<proteinExistence type="predicted"/>
<dbReference type="OrthoDB" id="1927320at2759"/>
<keyword evidence="3" id="KW-1185">Reference proteome</keyword>
<protein>
    <submittedName>
        <fullName evidence="2">Uncharacterized protein</fullName>
    </submittedName>
</protein>
<dbReference type="OMA" id="NLEWNLH"/>
<dbReference type="InParanoid" id="A0A200QI91"/>